<organism evidence="1 2">
    <name type="scientific">Roridomyces roridus</name>
    <dbReference type="NCBI Taxonomy" id="1738132"/>
    <lineage>
        <taxon>Eukaryota</taxon>
        <taxon>Fungi</taxon>
        <taxon>Dikarya</taxon>
        <taxon>Basidiomycota</taxon>
        <taxon>Agaricomycotina</taxon>
        <taxon>Agaricomycetes</taxon>
        <taxon>Agaricomycetidae</taxon>
        <taxon>Agaricales</taxon>
        <taxon>Marasmiineae</taxon>
        <taxon>Mycenaceae</taxon>
        <taxon>Roridomyces</taxon>
    </lineage>
</organism>
<proteinExistence type="predicted"/>
<reference evidence="1" key="1">
    <citation type="submission" date="2023-03" db="EMBL/GenBank/DDBJ databases">
        <title>Massive genome expansion in bonnet fungi (Mycena s.s.) driven by repeated elements and novel gene families across ecological guilds.</title>
        <authorList>
            <consortium name="Lawrence Berkeley National Laboratory"/>
            <person name="Harder C.B."/>
            <person name="Miyauchi S."/>
            <person name="Viragh M."/>
            <person name="Kuo A."/>
            <person name="Thoen E."/>
            <person name="Andreopoulos B."/>
            <person name="Lu D."/>
            <person name="Skrede I."/>
            <person name="Drula E."/>
            <person name="Henrissat B."/>
            <person name="Morin E."/>
            <person name="Kohler A."/>
            <person name="Barry K."/>
            <person name="LaButti K."/>
            <person name="Morin E."/>
            <person name="Salamov A."/>
            <person name="Lipzen A."/>
            <person name="Mereny Z."/>
            <person name="Hegedus B."/>
            <person name="Baldrian P."/>
            <person name="Stursova M."/>
            <person name="Weitz H."/>
            <person name="Taylor A."/>
            <person name="Grigoriev I.V."/>
            <person name="Nagy L.G."/>
            <person name="Martin F."/>
            <person name="Kauserud H."/>
        </authorList>
    </citation>
    <scope>NUCLEOTIDE SEQUENCE</scope>
    <source>
        <strain evidence="1">9284</strain>
    </source>
</reference>
<dbReference type="AlphaFoldDB" id="A0AAD7FAX5"/>
<gene>
    <name evidence="1" type="ORF">FB45DRAFT_1038734</name>
</gene>
<name>A0AAD7FAX5_9AGAR</name>
<evidence type="ECO:0000313" key="1">
    <source>
        <dbReference type="EMBL" id="KAJ7609636.1"/>
    </source>
</evidence>
<accession>A0AAD7FAX5</accession>
<dbReference type="Proteomes" id="UP001221142">
    <property type="component" value="Unassembled WGS sequence"/>
</dbReference>
<comment type="caution">
    <text evidence="1">The sequence shown here is derived from an EMBL/GenBank/DDBJ whole genome shotgun (WGS) entry which is preliminary data.</text>
</comment>
<dbReference type="EMBL" id="JARKIF010000039">
    <property type="protein sequence ID" value="KAJ7609636.1"/>
    <property type="molecule type" value="Genomic_DNA"/>
</dbReference>
<sequence length="77" mass="8380">MSSPSPPPKPPPFDSVTGERYTTFDAHLGIDSRPRFHAHAHNELCQTTLGAFGTFSTLEGVERTWGLLASKKGKAKL</sequence>
<protein>
    <submittedName>
        <fullName evidence="1">Uncharacterized protein</fullName>
    </submittedName>
</protein>
<keyword evidence="2" id="KW-1185">Reference proteome</keyword>
<evidence type="ECO:0000313" key="2">
    <source>
        <dbReference type="Proteomes" id="UP001221142"/>
    </source>
</evidence>